<proteinExistence type="predicted"/>
<feature type="compositionally biased region" description="Basic and acidic residues" evidence="1">
    <location>
        <begin position="45"/>
        <end position="54"/>
    </location>
</feature>
<sequence length="193" mass="20271">MSKAKLAGALGVADLLGADLRTPLPKKQAAGYASPELPPSPVRAPELELKEGVKSPKSRRAKVKSEAKEAEAKEAKEAKPEEAGKDVASRAEPEKPAGYPRRPLVSTSETSPNAQCTVAEGQASTEIRTKVFRIGAPLLRSTIPVTLGKSRDTKQTAASTGEKDGSDVETILSLSDAEAVDEGHLSVTLDFPC</sequence>
<evidence type="ECO:0000313" key="3">
    <source>
        <dbReference type="Proteomes" id="UP001178507"/>
    </source>
</evidence>
<evidence type="ECO:0000256" key="1">
    <source>
        <dbReference type="SAM" id="MobiDB-lite"/>
    </source>
</evidence>
<evidence type="ECO:0000313" key="2">
    <source>
        <dbReference type="EMBL" id="CAJ1380971.1"/>
    </source>
</evidence>
<feature type="compositionally biased region" description="Basic and acidic residues" evidence="1">
    <location>
        <begin position="63"/>
        <end position="95"/>
    </location>
</feature>
<organism evidence="2 3">
    <name type="scientific">Effrenium voratum</name>
    <dbReference type="NCBI Taxonomy" id="2562239"/>
    <lineage>
        <taxon>Eukaryota</taxon>
        <taxon>Sar</taxon>
        <taxon>Alveolata</taxon>
        <taxon>Dinophyceae</taxon>
        <taxon>Suessiales</taxon>
        <taxon>Symbiodiniaceae</taxon>
        <taxon>Effrenium</taxon>
    </lineage>
</organism>
<name>A0AA36MV38_9DINO</name>
<protein>
    <submittedName>
        <fullName evidence="2">Uncharacterized protein</fullName>
    </submittedName>
</protein>
<dbReference type="EMBL" id="CAUJNA010000768">
    <property type="protein sequence ID" value="CAJ1380971.1"/>
    <property type="molecule type" value="Genomic_DNA"/>
</dbReference>
<feature type="compositionally biased region" description="Polar residues" evidence="1">
    <location>
        <begin position="105"/>
        <end position="123"/>
    </location>
</feature>
<keyword evidence="3" id="KW-1185">Reference proteome</keyword>
<gene>
    <name evidence="2" type="ORF">EVOR1521_LOCUS8782</name>
</gene>
<dbReference type="AlphaFoldDB" id="A0AA36MV38"/>
<dbReference type="Proteomes" id="UP001178507">
    <property type="component" value="Unassembled WGS sequence"/>
</dbReference>
<accession>A0AA36MV38</accession>
<feature type="region of interest" description="Disordered" evidence="1">
    <location>
        <begin position="27"/>
        <end position="123"/>
    </location>
</feature>
<feature type="region of interest" description="Disordered" evidence="1">
    <location>
        <begin position="147"/>
        <end position="168"/>
    </location>
</feature>
<comment type="caution">
    <text evidence="2">The sequence shown here is derived from an EMBL/GenBank/DDBJ whole genome shotgun (WGS) entry which is preliminary data.</text>
</comment>
<reference evidence="2" key="1">
    <citation type="submission" date="2023-08" db="EMBL/GenBank/DDBJ databases">
        <authorList>
            <person name="Chen Y."/>
            <person name="Shah S."/>
            <person name="Dougan E. K."/>
            <person name="Thang M."/>
            <person name="Chan C."/>
        </authorList>
    </citation>
    <scope>NUCLEOTIDE SEQUENCE</scope>
</reference>